<feature type="non-terminal residue" evidence="2">
    <location>
        <position position="648"/>
    </location>
</feature>
<gene>
    <name evidence="2" type="ORF">METZ01_LOCUS138423</name>
</gene>
<dbReference type="AlphaFoldDB" id="A0A381Z8Q4"/>
<evidence type="ECO:0000259" key="1">
    <source>
        <dbReference type="Pfam" id="PF04453"/>
    </source>
</evidence>
<reference evidence="2" key="1">
    <citation type="submission" date="2018-05" db="EMBL/GenBank/DDBJ databases">
        <authorList>
            <person name="Lanie J.A."/>
            <person name="Ng W.-L."/>
            <person name="Kazmierczak K.M."/>
            <person name="Andrzejewski T.M."/>
            <person name="Davidsen T.M."/>
            <person name="Wayne K.J."/>
            <person name="Tettelin H."/>
            <person name="Glass J.I."/>
            <person name="Rusch D."/>
            <person name="Podicherti R."/>
            <person name="Tsui H.-C.T."/>
            <person name="Winkler M.E."/>
        </authorList>
    </citation>
    <scope>NUCLEOTIDE SEQUENCE</scope>
</reference>
<accession>A0A381Z8Q4</accession>
<dbReference type="InterPro" id="IPR050218">
    <property type="entry name" value="LptD"/>
</dbReference>
<dbReference type="InterPro" id="IPR007543">
    <property type="entry name" value="LptD_C"/>
</dbReference>
<dbReference type="GO" id="GO:0009279">
    <property type="term" value="C:cell outer membrane"/>
    <property type="evidence" value="ECO:0007669"/>
    <property type="project" value="TreeGrafter"/>
</dbReference>
<dbReference type="PANTHER" id="PTHR30189">
    <property type="entry name" value="LPS-ASSEMBLY PROTEIN"/>
    <property type="match status" value="1"/>
</dbReference>
<dbReference type="PANTHER" id="PTHR30189:SF1">
    <property type="entry name" value="LPS-ASSEMBLY PROTEIN LPTD"/>
    <property type="match status" value="1"/>
</dbReference>
<name>A0A381Z8Q4_9ZZZZ</name>
<organism evidence="2">
    <name type="scientific">marine metagenome</name>
    <dbReference type="NCBI Taxonomy" id="408172"/>
    <lineage>
        <taxon>unclassified sequences</taxon>
        <taxon>metagenomes</taxon>
        <taxon>ecological metagenomes</taxon>
    </lineage>
</organism>
<feature type="domain" description="LptD C-terminal" evidence="1">
    <location>
        <begin position="291"/>
        <end position="644"/>
    </location>
</feature>
<dbReference type="GO" id="GO:1990351">
    <property type="term" value="C:transporter complex"/>
    <property type="evidence" value="ECO:0007669"/>
    <property type="project" value="TreeGrafter"/>
</dbReference>
<proteinExistence type="predicted"/>
<sequence length="648" mass="74863">MYLRWACFFLSLLVAWPSDVRAAEPASTAEPVWEIESLEPGEFDYHLDEGRVILNDRFRITFEEQGERAYIIADRGRLDQTTGEIFAEGGVTLQNQDRVVTSDRLFYNFQTRAMQTDNFRAGQAPFFVEGTNIKGDATSNRYSAADVWLTTDDRSDPVLRLRTRHLSIVPGKYVEARGATLYAGKVPVFYFPYYRHRLDRPPNQWGLTPGYRSRFGLFFEGSYDWHLSDRLGGEAHLDYRTRRGWAVGLDTRYDLGQAGSGEASVYLLDDRDPAAGAGRRSRSTDFTDRNNRHRLSIYHSVNIRPDFTAKLVLQDQSDAFVNRDFFEGQFRRNPQPASHVEIAKHWRNFSVSLLAQPRVDDFYQTVERLPEIRVTGLRQRLGASPVFYESETSVGHFRFRPTDTDLGLHDYEAFRADTHQQLLLPRTYFGWLNVTPHAGVRLTHYGATAGGDPVLGQAGGMDRSVFNTGVELSFKASSTWANASSRLLDVDGLRHIVQPLANYIYVPEPDKRPWELPRFDRELQTLRLRPIDFPDYNSIDNIDSRNVVRLGIRNRLQTKRNGQVDDLLNWELFTDWRLETNEREARFSDVYSDLELTPRSWLLLGSEVRFDPNDRRLNEANHTISLLPNDRWSWTLGHRYLRDLSPDE</sequence>
<evidence type="ECO:0000313" key="2">
    <source>
        <dbReference type="EMBL" id="SVA85569.1"/>
    </source>
</evidence>
<dbReference type="EMBL" id="UINC01020357">
    <property type="protein sequence ID" value="SVA85569.1"/>
    <property type="molecule type" value="Genomic_DNA"/>
</dbReference>
<dbReference type="GO" id="GO:0061024">
    <property type="term" value="P:membrane organization"/>
    <property type="evidence" value="ECO:0007669"/>
    <property type="project" value="InterPro"/>
</dbReference>
<protein>
    <recommendedName>
        <fullName evidence="1">LptD C-terminal domain-containing protein</fullName>
    </recommendedName>
</protein>
<dbReference type="Pfam" id="PF04453">
    <property type="entry name" value="LptD"/>
    <property type="match status" value="1"/>
</dbReference>